<accession>A0ABV6DMI6</accession>
<sequence length="203" mass="22720">MTFISAVMTDLFLSVTADRRVTRLTPDGSCGQVLDEDTVKIFSVGINGFYSITGAADTAIAIMDATAFLSTVFSRIGIIRNSRLNQWLETNRELLRNEQNSFQLIFGGLTTEGTYKLFDLDSEEGVLESIVRAPILQYKVFSSAHFVDDETLPAQWFEEMLVATPPRSLAHLQQLQSRLNDRGADRDPSVNNRVTEFILPFSD</sequence>
<evidence type="ECO:0000313" key="2">
    <source>
        <dbReference type="Proteomes" id="UP001589776"/>
    </source>
</evidence>
<dbReference type="Proteomes" id="UP001589776">
    <property type="component" value="Unassembled WGS sequence"/>
</dbReference>
<evidence type="ECO:0000313" key="1">
    <source>
        <dbReference type="EMBL" id="MFC0213857.1"/>
    </source>
</evidence>
<protein>
    <submittedName>
        <fullName evidence="1">Uncharacterized protein</fullName>
    </submittedName>
</protein>
<comment type="caution">
    <text evidence="1">The sequence shown here is derived from an EMBL/GenBank/DDBJ whole genome shotgun (WGS) entry which is preliminary data.</text>
</comment>
<name>A0ABV6DMI6_9BACL</name>
<dbReference type="EMBL" id="JBHLWN010000064">
    <property type="protein sequence ID" value="MFC0213857.1"/>
    <property type="molecule type" value="Genomic_DNA"/>
</dbReference>
<proteinExistence type="predicted"/>
<reference evidence="1 2" key="1">
    <citation type="submission" date="2024-09" db="EMBL/GenBank/DDBJ databases">
        <authorList>
            <person name="Sun Q."/>
            <person name="Mori K."/>
        </authorList>
    </citation>
    <scope>NUCLEOTIDE SEQUENCE [LARGE SCALE GENOMIC DNA]</scope>
    <source>
        <strain evidence="1 2">CCM 7759</strain>
    </source>
</reference>
<gene>
    <name evidence="1" type="ORF">ACFFK0_15610</name>
</gene>
<organism evidence="1 2">
    <name type="scientific">Paenibacillus chartarius</name>
    <dbReference type="NCBI Taxonomy" id="747481"/>
    <lineage>
        <taxon>Bacteria</taxon>
        <taxon>Bacillati</taxon>
        <taxon>Bacillota</taxon>
        <taxon>Bacilli</taxon>
        <taxon>Bacillales</taxon>
        <taxon>Paenibacillaceae</taxon>
        <taxon>Paenibacillus</taxon>
    </lineage>
</organism>
<keyword evidence="2" id="KW-1185">Reference proteome</keyword>
<dbReference type="RefSeq" id="WP_027093155.1">
    <property type="nucleotide sequence ID" value="NZ_JBHLWN010000064.1"/>
</dbReference>